<dbReference type="CDD" id="cd06225">
    <property type="entry name" value="HAMP"/>
    <property type="match status" value="1"/>
</dbReference>
<name>A0A1U7N2T6_9CYAN</name>
<evidence type="ECO:0000313" key="3">
    <source>
        <dbReference type="EMBL" id="OLT60260.1"/>
    </source>
</evidence>
<accession>A0A1U7N2T6</accession>
<dbReference type="GO" id="GO:0016020">
    <property type="term" value="C:membrane"/>
    <property type="evidence" value="ECO:0007669"/>
    <property type="project" value="InterPro"/>
</dbReference>
<keyword evidence="1" id="KW-1133">Transmembrane helix</keyword>
<evidence type="ECO:0000256" key="1">
    <source>
        <dbReference type="SAM" id="Phobius"/>
    </source>
</evidence>
<keyword evidence="4" id="KW-1185">Reference proteome</keyword>
<dbReference type="AlphaFoldDB" id="A0A1U7N2T6"/>
<comment type="caution">
    <text evidence="3">The sequence shown here is derived from an EMBL/GenBank/DDBJ whole genome shotgun (WGS) entry which is preliminary data.</text>
</comment>
<keyword evidence="3" id="KW-0808">Transferase</keyword>
<keyword evidence="1" id="KW-0812">Transmembrane</keyword>
<keyword evidence="3" id="KW-0418">Kinase</keyword>
<keyword evidence="1" id="KW-0472">Membrane</keyword>
<dbReference type="GO" id="GO:0007165">
    <property type="term" value="P:signal transduction"/>
    <property type="evidence" value="ECO:0007669"/>
    <property type="project" value="InterPro"/>
</dbReference>
<dbReference type="GO" id="GO:0016301">
    <property type="term" value="F:kinase activity"/>
    <property type="evidence" value="ECO:0007669"/>
    <property type="project" value="UniProtKB-KW"/>
</dbReference>
<dbReference type="EMBL" id="MKZS01000001">
    <property type="protein sequence ID" value="OLT60260.1"/>
    <property type="molecule type" value="Genomic_DNA"/>
</dbReference>
<feature type="transmembrane region" description="Helical" evidence="1">
    <location>
        <begin position="218"/>
        <end position="239"/>
    </location>
</feature>
<dbReference type="Gene3D" id="6.10.340.10">
    <property type="match status" value="1"/>
</dbReference>
<sequence>MLKKLNLGIKLNLLLLFIFIGLVLTGGLVLSQLLKGYAEKVVTDQALILIETMGSVREYTNNQVNPELAERLENEEQFLPQTVPAYSAREVFDNLRKREQYGDFFYKEATLNPTNLRDKADSFETKIVESFRQQPELTEKNGFRSLPSGKIFDVARPLAISEKSCLRCHSTPEAAPASQIATYGDEHGFGWKLDEIVGAKIVSVPAFKIFNSAKQLQVLVIGIITGFLLVAILLINRFIKVSVTKPLKQMAQLAKEVSTGNIGGEFDHDSEDEIGILAKSLNRMDES</sequence>
<dbReference type="InterPro" id="IPR021796">
    <property type="entry name" value="Tll0287-like_dom"/>
</dbReference>
<dbReference type="Pfam" id="PF00672">
    <property type="entry name" value="HAMP"/>
    <property type="match status" value="1"/>
</dbReference>
<reference evidence="3 4" key="1">
    <citation type="submission" date="2016-10" db="EMBL/GenBank/DDBJ databases">
        <title>Comparative genomics uncovers the prolific and rare metabolic potential of the cyanobacterial genus Moorea.</title>
        <authorList>
            <person name="Leao T."/>
            <person name="Castelao G."/>
            <person name="Korobeynikov A."/>
            <person name="Monroe E.A."/>
            <person name="Podell S."/>
            <person name="Glukhov E."/>
            <person name="Allen E."/>
            <person name="Gerwick W.H."/>
            <person name="Gerwick L."/>
        </authorList>
    </citation>
    <scope>NUCLEOTIDE SEQUENCE [LARGE SCALE GENOMIC DNA]</scope>
    <source>
        <strain evidence="3 4">PNG5-198</strain>
    </source>
</reference>
<evidence type="ECO:0000259" key="2">
    <source>
        <dbReference type="PROSITE" id="PS50885"/>
    </source>
</evidence>
<dbReference type="PROSITE" id="PS50885">
    <property type="entry name" value="HAMP"/>
    <property type="match status" value="1"/>
</dbReference>
<dbReference type="InterPro" id="IPR003660">
    <property type="entry name" value="HAMP_dom"/>
</dbReference>
<feature type="domain" description="HAMP" evidence="2">
    <location>
        <begin position="241"/>
        <end position="284"/>
    </location>
</feature>
<dbReference type="Pfam" id="PF11845">
    <property type="entry name" value="Tll0287-like"/>
    <property type="match status" value="1"/>
</dbReference>
<proteinExistence type="predicted"/>
<organism evidence="3 4">
    <name type="scientific">Moorena bouillonii PNG</name>
    <dbReference type="NCBI Taxonomy" id="568701"/>
    <lineage>
        <taxon>Bacteria</taxon>
        <taxon>Bacillati</taxon>
        <taxon>Cyanobacteriota</taxon>
        <taxon>Cyanophyceae</taxon>
        <taxon>Coleofasciculales</taxon>
        <taxon>Coleofasciculaceae</taxon>
        <taxon>Moorena</taxon>
    </lineage>
</organism>
<gene>
    <name evidence="3" type="ORF">BJP37_15730</name>
</gene>
<evidence type="ECO:0000313" key="4">
    <source>
        <dbReference type="Proteomes" id="UP000186657"/>
    </source>
</evidence>
<dbReference type="SUPFAM" id="SSF158472">
    <property type="entry name" value="HAMP domain-like"/>
    <property type="match status" value="1"/>
</dbReference>
<dbReference type="Proteomes" id="UP000186657">
    <property type="component" value="Unassembled WGS sequence"/>
</dbReference>
<protein>
    <submittedName>
        <fullName evidence="3">Histidine kinase</fullName>
    </submittedName>
</protein>
<dbReference type="RefSeq" id="WP_075900345.1">
    <property type="nucleotide sequence ID" value="NZ_MKZS01000001.1"/>
</dbReference>